<dbReference type="RefSeq" id="WP_180871731.1">
    <property type="nucleotide sequence ID" value="NZ_JACJJQ010000052.1"/>
</dbReference>
<keyword evidence="1" id="KW-0472">Membrane</keyword>
<evidence type="ECO:0000313" key="3">
    <source>
        <dbReference type="Proteomes" id="UP000776629"/>
    </source>
</evidence>
<feature type="transmembrane region" description="Helical" evidence="1">
    <location>
        <begin position="54"/>
        <end position="87"/>
    </location>
</feature>
<gene>
    <name evidence="2" type="ORF">H5993_08475</name>
</gene>
<protein>
    <submittedName>
        <fullName evidence="2">Uncharacterized protein</fullName>
    </submittedName>
</protein>
<evidence type="ECO:0000313" key="2">
    <source>
        <dbReference type="EMBL" id="MBM6754790.1"/>
    </source>
</evidence>
<keyword evidence="1" id="KW-0812">Transmembrane</keyword>
<accession>A0ABS2EQX6</accession>
<sequence length="97" mass="11633">MNLFSTLMVVIFFIESFWEVRLYTRLTQQVASVRDHSEQDRVQKVLRLERRWNLFSWVIVLAVLFTPESVFLPLSCVLVLCETIVIMKLDREDQRLK</sequence>
<proteinExistence type="predicted"/>
<name>A0ABS2EQX6_9LACO</name>
<comment type="caution">
    <text evidence="2">The sequence shown here is derived from an EMBL/GenBank/DDBJ whole genome shotgun (WGS) entry which is preliminary data.</text>
</comment>
<dbReference type="EMBL" id="JACJJQ010000052">
    <property type="protein sequence ID" value="MBM6754790.1"/>
    <property type="molecule type" value="Genomic_DNA"/>
</dbReference>
<dbReference type="Proteomes" id="UP000776629">
    <property type="component" value="Unassembled WGS sequence"/>
</dbReference>
<keyword evidence="1" id="KW-1133">Transmembrane helix</keyword>
<keyword evidence="3" id="KW-1185">Reference proteome</keyword>
<reference evidence="2 3" key="1">
    <citation type="journal article" date="2021" name="Sci. Rep.">
        <title>The distribution of antibiotic resistance genes in chicken gut microbiota commensals.</title>
        <authorList>
            <person name="Juricova H."/>
            <person name="Matiasovicova J."/>
            <person name="Kubasova T."/>
            <person name="Cejkova D."/>
            <person name="Rychlik I."/>
        </authorList>
    </citation>
    <scope>NUCLEOTIDE SEQUENCE [LARGE SCALE GENOMIC DNA]</scope>
    <source>
        <strain evidence="2 3">An810</strain>
    </source>
</reference>
<organism evidence="2 3">
    <name type="scientific">Limosilactobacillus alvi</name>
    <dbReference type="NCBI Taxonomy" id="990412"/>
    <lineage>
        <taxon>Bacteria</taxon>
        <taxon>Bacillati</taxon>
        <taxon>Bacillota</taxon>
        <taxon>Bacilli</taxon>
        <taxon>Lactobacillales</taxon>
        <taxon>Lactobacillaceae</taxon>
        <taxon>Limosilactobacillus</taxon>
    </lineage>
</organism>
<evidence type="ECO:0000256" key="1">
    <source>
        <dbReference type="SAM" id="Phobius"/>
    </source>
</evidence>